<dbReference type="PRINTS" id="PR00723">
    <property type="entry name" value="SUBTILISIN"/>
</dbReference>
<feature type="active site" description="Charge relay system" evidence="5">
    <location>
        <position position="280"/>
    </location>
</feature>
<dbReference type="EMBL" id="JARULZ010000002">
    <property type="protein sequence ID" value="MEH0638360.1"/>
    <property type="molecule type" value="Genomic_DNA"/>
</dbReference>
<evidence type="ECO:0000313" key="10">
    <source>
        <dbReference type="Proteomes" id="UP001310290"/>
    </source>
</evidence>
<dbReference type="InterPro" id="IPR036852">
    <property type="entry name" value="Peptidase_S8/S53_dom_sf"/>
</dbReference>
<accession>A0ABU8AYV4</accession>
<dbReference type="InterPro" id="IPR023828">
    <property type="entry name" value="Peptidase_S8_Ser-AS"/>
</dbReference>
<evidence type="ECO:0000259" key="8">
    <source>
        <dbReference type="Pfam" id="PF00082"/>
    </source>
</evidence>
<dbReference type="InterPro" id="IPR023827">
    <property type="entry name" value="Peptidase_S8_Asp-AS"/>
</dbReference>
<proteinExistence type="inferred from homology"/>
<reference evidence="9" key="1">
    <citation type="submission" date="2023-04" db="EMBL/GenBank/DDBJ databases">
        <title>Genomic diversity of scab-causing Streptomyces spp. in the province of Quebec, Canada.</title>
        <authorList>
            <person name="Biessy A."/>
            <person name="Cadieux M."/>
            <person name="Ciotola M."/>
            <person name="Filion M."/>
        </authorList>
    </citation>
    <scope>NUCLEOTIDE SEQUENCE</scope>
    <source>
        <strain evidence="9">B21-115</strain>
    </source>
</reference>
<dbReference type="PIRSF" id="PIRSF037854">
    <property type="entry name" value="Dihydropyridine_esterase"/>
    <property type="match status" value="1"/>
</dbReference>
<evidence type="ECO:0000313" key="9">
    <source>
        <dbReference type="EMBL" id="MEH0638360.1"/>
    </source>
</evidence>
<dbReference type="InterPro" id="IPR017297">
    <property type="entry name" value="Peptidase_S8A_DPH-A"/>
</dbReference>
<evidence type="ECO:0000256" key="7">
    <source>
        <dbReference type="SAM" id="MobiDB-lite"/>
    </source>
</evidence>
<keyword evidence="2 5" id="KW-0645">Protease</keyword>
<dbReference type="InterPro" id="IPR015500">
    <property type="entry name" value="Peptidase_S8_subtilisin-rel"/>
</dbReference>
<dbReference type="Proteomes" id="UP001310290">
    <property type="component" value="Unassembled WGS sequence"/>
</dbReference>
<comment type="caution">
    <text evidence="9">The sequence shown here is derived from an EMBL/GenBank/DDBJ whole genome shotgun (WGS) entry which is preliminary data.</text>
</comment>
<dbReference type="InterPro" id="IPR022398">
    <property type="entry name" value="Peptidase_S8_His-AS"/>
</dbReference>
<keyword evidence="10" id="KW-1185">Reference proteome</keyword>
<dbReference type="PANTHER" id="PTHR43806:SF11">
    <property type="entry name" value="CEREVISIN-RELATED"/>
    <property type="match status" value="1"/>
</dbReference>
<evidence type="ECO:0000256" key="1">
    <source>
        <dbReference type="ARBA" id="ARBA00011073"/>
    </source>
</evidence>
<feature type="compositionally biased region" description="Basic and acidic residues" evidence="7">
    <location>
        <begin position="31"/>
        <end position="49"/>
    </location>
</feature>
<evidence type="ECO:0000256" key="6">
    <source>
        <dbReference type="RuleBase" id="RU003355"/>
    </source>
</evidence>
<feature type="region of interest" description="Disordered" evidence="7">
    <location>
        <begin position="19"/>
        <end position="52"/>
    </location>
</feature>
<dbReference type="SUPFAM" id="SSF52743">
    <property type="entry name" value="Subtilisin-like"/>
    <property type="match status" value="1"/>
</dbReference>
<evidence type="ECO:0000256" key="3">
    <source>
        <dbReference type="ARBA" id="ARBA00022801"/>
    </source>
</evidence>
<evidence type="ECO:0000256" key="2">
    <source>
        <dbReference type="ARBA" id="ARBA00022670"/>
    </source>
</evidence>
<keyword evidence="3 5" id="KW-0378">Hydrolase</keyword>
<dbReference type="Gene3D" id="3.40.50.200">
    <property type="entry name" value="Peptidase S8/S53 domain"/>
    <property type="match status" value="1"/>
</dbReference>
<dbReference type="RefSeq" id="WP_334661016.1">
    <property type="nucleotide sequence ID" value="NZ_JARULZ010000002.1"/>
</dbReference>
<dbReference type="InterPro" id="IPR050131">
    <property type="entry name" value="Peptidase_S8_subtilisin-like"/>
</dbReference>
<gene>
    <name evidence="9" type="ORF">QBA35_34545</name>
</gene>
<sequence>MAAVMAGALVTGAVSVGGQQARADGPAAFDGAKDPEGKNPDGKDSDDGKQPATVTLITGDRVVVGSGGEVLRLVRGKGRQGMGFSVRREAGRTYVVPQDALRLVADGVLDRRLFDVERLVRDGYDDGHRTTLPLIVGYRQDGPGAQALTAARDPFAGVAVRDRRALPAVDGEAFEAPKSAAPALWAAVTGHSPARTAGGTAAPSRPVAHVWLDAKVRGALAESVPQIGAPAMWKAGYTGKGVKVAVLDSGVDQTHPDLKGLEIAQKNFSDSPDVKDRVGHGTHVASTIAGSGTMSGGRHKGVAPDVKLLDVKVLADDNRGDISKIVAGMQWAVDQGARIVNMSLGSPDTPGVDPMEAAIARLSDRALFVVAAGNAGDGPGTIWSPGSAPAALTVGAVDKQDRIADFSSRGPNLDGTAKPDLTGPGVDITAAQSTQGSPPAGEDYATHSGTSMAAPHVAGAAALVLQQHPDWSGARLKSLLTGSAEPNPLLSAHQQGAGRVDLERAATALVVSEPGSLNFGTQAWPHTDDKPSSRTVTYRNFGPRPVTVHLSVSGTGPSGGPVPAGMFTVKDTQLTVPAGGTARTTVTADTRKGTVDGVFGGTILANGDGQEVRTGLVAEREAESYDVTVRHIDADGAVPPSYATTISRRDGDGQYVELPYRANGTVVQRLRKGTYHLQSLVFAEDDELGFFVQPVLKVNGDVTVTLDSRKAKPFSVKASDRTAKPLTSVVGYYDEALGVGDSWSTSGAPPVRTAGLGPASPTLRAQFHGVWKAPGAAGKNIDHRLAFNREGSFFTGLTRTLTRADVTEVKLGFGASVTGARGQVHLTPLDGGGNSIGGQEPPVRKLPLSTTHYLTTAGVRWSWKATQLDARGEPRMSYAKDSVTYKPGSRHTLRFNTGVVGPDLAAGSPQEQGAERTGDRIDARVPLFHDGSGNPGSSIVTGGFARLESGGRVLGEGPATDWLSAEVPDASAAYRLTVEASRSAADTSTSTKVSGVWTFTSARPASDRSVALPLSTVRLAPKLSLKGTAPAGGTLTVPLKLSGAAAKAGQVAALTVDVSYDGGRTWKPLTVKTDAKGARSVSVKHPATAKAVSFRIDLKDKGGNAVRETITSAYRLAR</sequence>
<dbReference type="PANTHER" id="PTHR43806">
    <property type="entry name" value="PEPTIDASE S8"/>
    <property type="match status" value="1"/>
</dbReference>
<feature type="active site" description="Charge relay system" evidence="5">
    <location>
        <position position="451"/>
    </location>
</feature>
<evidence type="ECO:0000256" key="4">
    <source>
        <dbReference type="ARBA" id="ARBA00022825"/>
    </source>
</evidence>
<evidence type="ECO:0000256" key="5">
    <source>
        <dbReference type="PROSITE-ProRule" id="PRU01240"/>
    </source>
</evidence>
<dbReference type="InterPro" id="IPR000209">
    <property type="entry name" value="Peptidase_S8/S53_dom"/>
</dbReference>
<feature type="region of interest" description="Disordered" evidence="7">
    <location>
        <begin position="405"/>
        <end position="450"/>
    </location>
</feature>
<dbReference type="PROSITE" id="PS00138">
    <property type="entry name" value="SUBTILASE_SER"/>
    <property type="match status" value="1"/>
</dbReference>
<keyword evidence="4 5" id="KW-0720">Serine protease</keyword>
<feature type="domain" description="Peptidase S8/S53" evidence="8">
    <location>
        <begin position="239"/>
        <end position="498"/>
    </location>
</feature>
<protein>
    <submittedName>
        <fullName evidence="9">S8 family serine peptidase</fullName>
    </submittedName>
</protein>
<dbReference type="Pfam" id="PF00082">
    <property type="entry name" value="Peptidase_S8"/>
    <property type="match status" value="1"/>
</dbReference>
<dbReference type="PROSITE" id="PS00136">
    <property type="entry name" value="SUBTILASE_ASP"/>
    <property type="match status" value="1"/>
</dbReference>
<comment type="similarity">
    <text evidence="1 5 6">Belongs to the peptidase S8 family.</text>
</comment>
<name>A0ABU8AYV4_9ACTN</name>
<dbReference type="PROSITE" id="PS00137">
    <property type="entry name" value="SUBTILASE_HIS"/>
    <property type="match status" value="1"/>
</dbReference>
<organism evidence="9 10">
    <name type="scientific">Streptomyces bottropensis</name>
    <dbReference type="NCBI Taxonomy" id="42235"/>
    <lineage>
        <taxon>Bacteria</taxon>
        <taxon>Bacillati</taxon>
        <taxon>Actinomycetota</taxon>
        <taxon>Actinomycetes</taxon>
        <taxon>Kitasatosporales</taxon>
        <taxon>Streptomycetaceae</taxon>
        <taxon>Streptomyces</taxon>
    </lineage>
</organism>
<feature type="active site" description="Charge relay system" evidence="5">
    <location>
        <position position="248"/>
    </location>
</feature>
<dbReference type="PROSITE" id="PS51892">
    <property type="entry name" value="SUBTILASE"/>
    <property type="match status" value="1"/>
</dbReference>